<evidence type="ECO:0000313" key="2">
    <source>
        <dbReference type="Proteomes" id="UP000319383"/>
    </source>
</evidence>
<organism evidence="1 2">
    <name type="scientific">Symmachiella dynata</name>
    <dbReference type="NCBI Taxonomy" id="2527995"/>
    <lineage>
        <taxon>Bacteria</taxon>
        <taxon>Pseudomonadati</taxon>
        <taxon>Planctomycetota</taxon>
        <taxon>Planctomycetia</taxon>
        <taxon>Planctomycetales</taxon>
        <taxon>Planctomycetaceae</taxon>
        <taxon>Symmachiella</taxon>
    </lineage>
</organism>
<protein>
    <submittedName>
        <fullName evidence="1">Uncharacterized protein</fullName>
    </submittedName>
</protein>
<dbReference type="AlphaFoldDB" id="A0A517ZXQ9"/>
<dbReference type="KEGG" id="sdyn:Mal52_57760"/>
<keyword evidence="2" id="KW-1185">Reference proteome</keyword>
<dbReference type="EMBL" id="CP036276">
    <property type="protein sequence ID" value="QDU47248.1"/>
    <property type="molecule type" value="Genomic_DNA"/>
</dbReference>
<sequence>MKHGFSGMTPENPKPTACGRIVRVDRQKFPHEFHARRTSFDCLPCSSPPEKGYHRRLVRQCGTGDRQNTAGQASSGTRLLIILRYFNGLFVVSLLSITMKPGAIAVRRYS</sequence>
<dbReference type="Proteomes" id="UP000319383">
    <property type="component" value="Chromosome"/>
</dbReference>
<reference evidence="1 2" key="1">
    <citation type="submission" date="2019-02" db="EMBL/GenBank/DDBJ databases">
        <title>Deep-cultivation of Planctomycetes and their phenomic and genomic characterization uncovers novel biology.</title>
        <authorList>
            <person name="Wiegand S."/>
            <person name="Jogler M."/>
            <person name="Boedeker C."/>
            <person name="Pinto D."/>
            <person name="Vollmers J."/>
            <person name="Rivas-Marin E."/>
            <person name="Kohn T."/>
            <person name="Peeters S.H."/>
            <person name="Heuer A."/>
            <person name="Rast P."/>
            <person name="Oberbeckmann S."/>
            <person name="Bunk B."/>
            <person name="Jeske O."/>
            <person name="Meyerdierks A."/>
            <person name="Storesund J.E."/>
            <person name="Kallscheuer N."/>
            <person name="Luecker S."/>
            <person name="Lage O.M."/>
            <person name="Pohl T."/>
            <person name="Merkel B.J."/>
            <person name="Hornburger P."/>
            <person name="Mueller R.-W."/>
            <person name="Bruemmer F."/>
            <person name="Labrenz M."/>
            <person name="Spormann A.M."/>
            <person name="Op den Camp H."/>
            <person name="Overmann J."/>
            <person name="Amann R."/>
            <person name="Jetten M.S.M."/>
            <person name="Mascher T."/>
            <person name="Medema M.H."/>
            <person name="Devos D.P."/>
            <person name="Kaster A.-K."/>
            <person name="Ovreas L."/>
            <person name="Rohde M."/>
            <person name="Galperin M.Y."/>
            <person name="Jogler C."/>
        </authorList>
    </citation>
    <scope>NUCLEOTIDE SEQUENCE [LARGE SCALE GENOMIC DNA]</scope>
    <source>
        <strain evidence="1 2">Mal52</strain>
    </source>
</reference>
<accession>A0A517ZXQ9</accession>
<name>A0A517ZXQ9_9PLAN</name>
<proteinExistence type="predicted"/>
<gene>
    <name evidence="1" type="ORF">Mal52_57760</name>
</gene>
<evidence type="ECO:0000313" key="1">
    <source>
        <dbReference type="EMBL" id="QDU47248.1"/>
    </source>
</evidence>